<dbReference type="Pfam" id="PF03435">
    <property type="entry name" value="Sacchrp_dh_NADP"/>
    <property type="match status" value="1"/>
</dbReference>
<dbReference type="Pfam" id="PF16653">
    <property type="entry name" value="Sacchrp_dh_C"/>
    <property type="match status" value="1"/>
</dbReference>
<dbReference type="PANTHER" id="PTHR11133:SF22">
    <property type="entry name" value="ALPHA-AMINOADIPIC SEMIALDEHYDE SYNTHASE, MITOCHONDRIAL"/>
    <property type="match status" value="1"/>
</dbReference>
<dbReference type="Proteomes" id="UP000239907">
    <property type="component" value="Unassembled WGS sequence"/>
</dbReference>
<keyword evidence="5" id="KW-1185">Reference proteome</keyword>
<evidence type="ECO:0000313" key="5">
    <source>
        <dbReference type="Proteomes" id="UP000239907"/>
    </source>
</evidence>
<evidence type="ECO:0000313" key="4">
    <source>
        <dbReference type="EMBL" id="PQJ29605.1"/>
    </source>
</evidence>
<proteinExistence type="predicted"/>
<accession>A0A2S7U3K3</accession>
<dbReference type="SUPFAM" id="SSF51735">
    <property type="entry name" value="NAD(P)-binding Rossmann-fold domains"/>
    <property type="match status" value="1"/>
</dbReference>
<dbReference type="Gene3D" id="3.40.50.720">
    <property type="entry name" value="NAD(P)-binding Rossmann-like Domain"/>
    <property type="match status" value="1"/>
</dbReference>
<dbReference type="SUPFAM" id="SSF55347">
    <property type="entry name" value="Glyceraldehyde-3-phosphate dehydrogenase-like, C-terminal domain"/>
    <property type="match status" value="1"/>
</dbReference>
<evidence type="ECO:0000259" key="3">
    <source>
        <dbReference type="Pfam" id="PF16653"/>
    </source>
</evidence>
<reference evidence="4 5" key="1">
    <citation type="submission" date="2016-12" db="EMBL/GenBank/DDBJ databases">
        <title>Study of bacterial adaptation to deep sea.</title>
        <authorList>
            <person name="Song J."/>
            <person name="Yoshizawa S."/>
            <person name="Kogure K."/>
        </authorList>
    </citation>
    <scope>NUCLEOTIDE SEQUENCE [LARGE SCALE GENOMIC DNA]</scope>
    <source>
        <strain evidence="4 5">SAORIC-165</strain>
    </source>
</reference>
<feature type="domain" description="Saccharopine dehydrogenase-like C-terminal" evidence="3">
    <location>
        <begin position="125"/>
        <end position="346"/>
    </location>
</feature>
<dbReference type="OrthoDB" id="9769367at2"/>
<dbReference type="InterPro" id="IPR032095">
    <property type="entry name" value="Sacchrp_dh-like_C"/>
</dbReference>
<evidence type="ECO:0000256" key="1">
    <source>
        <dbReference type="ARBA" id="ARBA00023002"/>
    </source>
</evidence>
<protein>
    <submittedName>
        <fullName evidence="4">Saccharopine dehydrogenase</fullName>
    </submittedName>
</protein>
<dbReference type="RefSeq" id="WP_105044112.1">
    <property type="nucleotide sequence ID" value="NZ_MQWA01000001.1"/>
</dbReference>
<comment type="caution">
    <text evidence="4">The sequence shown here is derived from an EMBL/GenBank/DDBJ whole genome shotgun (WGS) entry which is preliminary data.</text>
</comment>
<dbReference type="InterPro" id="IPR051168">
    <property type="entry name" value="AASS"/>
</dbReference>
<dbReference type="GO" id="GO:0016491">
    <property type="term" value="F:oxidoreductase activity"/>
    <property type="evidence" value="ECO:0007669"/>
    <property type="project" value="UniProtKB-KW"/>
</dbReference>
<keyword evidence="1" id="KW-0560">Oxidoreductase</keyword>
<gene>
    <name evidence="4" type="ORF">BSZ32_14645</name>
</gene>
<organism evidence="4 5">
    <name type="scientific">Rubritalea profundi</name>
    <dbReference type="NCBI Taxonomy" id="1658618"/>
    <lineage>
        <taxon>Bacteria</taxon>
        <taxon>Pseudomonadati</taxon>
        <taxon>Verrucomicrobiota</taxon>
        <taxon>Verrucomicrobiia</taxon>
        <taxon>Verrucomicrobiales</taxon>
        <taxon>Rubritaleaceae</taxon>
        <taxon>Rubritalea</taxon>
    </lineage>
</organism>
<sequence>MHKILLLGCGKIGGAIARILAGSGDYALTLADQSNARLEALDSLANITRCVSIDTNNQESLHSAMLGCDAVICALSYTHCLQVAQSAMACGLSYFDLTEDISVSRKIKQLAESAQQGQAVMPQCGLAPGFTAIIANHLAQQVDRVENINIRVGALPVYPTNSLRYNLTWSTDGLINEYCQPCQALRDGELVEDRPLTGLETLSIDGTRYEAFHTSGGIGTLCSSLQGAARNINYKTIRYPGHRDLVRFLLEELQLANRRDLLREILENAIPTTQQDLVLTFCNITGWRGDQFVQISDARKIYHTELDGSAVSAIQLTTAASICAAVDLFFSNQLPSSGFIRQEDILLDDFLHNRFGCHFALGNTKGTKVTQPTSIIE</sequence>
<feature type="domain" description="Saccharopine dehydrogenase NADP binding" evidence="2">
    <location>
        <begin position="4"/>
        <end position="118"/>
    </location>
</feature>
<evidence type="ECO:0000259" key="2">
    <source>
        <dbReference type="Pfam" id="PF03435"/>
    </source>
</evidence>
<dbReference type="Gene3D" id="3.30.360.10">
    <property type="entry name" value="Dihydrodipicolinate Reductase, domain 2"/>
    <property type="match status" value="1"/>
</dbReference>
<dbReference type="InterPro" id="IPR036291">
    <property type="entry name" value="NAD(P)-bd_dom_sf"/>
</dbReference>
<dbReference type="InterPro" id="IPR005097">
    <property type="entry name" value="Sacchrp_dh_NADP-bd"/>
</dbReference>
<dbReference type="PANTHER" id="PTHR11133">
    <property type="entry name" value="SACCHAROPINE DEHYDROGENASE"/>
    <property type="match status" value="1"/>
</dbReference>
<dbReference type="EMBL" id="MQWA01000001">
    <property type="protein sequence ID" value="PQJ29605.1"/>
    <property type="molecule type" value="Genomic_DNA"/>
</dbReference>
<name>A0A2S7U3K3_9BACT</name>
<dbReference type="AlphaFoldDB" id="A0A2S7U3K3"/>